<dbReference type="AlphaFoldDB" id="A0A382U3W4"/>
<evidence type="ECO:0000313" key="2">
    <source>
        <dbReference type="EMBL" id="SVD28980.1"/>
    </source>
</evidence>
<evidence type="ECO:0000256" key="1">
    <source>
        <dbReference type="SAM" id="Phobius"/>
    </source>
</evidence>
<gene>
    <name evidence="2" type="ORF">METZ01_LOCUS381834</name>
</gene>
<organism evidence="2">
    <name type="scientific">marine metagenome</name>
    <dbReference type="NCBI Taxonomy" id="408172"/>
    <lineage>
        <taxon>unclassified sequences</taxon>
        <taxon>metagenomes</taxon>
        <taxon>ecological metagenomes</taxon>
    </lineage>
</organism>
<sequence>MSDLTAQVPVESEKVDWLHDRFVRPAHVFAQPSTILAIIVAIFASMALIALAFQARASWDVARDWVVPATIPLFSIAGVSLVHLVTRHAFRELMPAVFFICLVLIFTVLNLVRAGFSEGPDAMRDSFSIIAGVSLGFTVVAALGAAVWIEFRRPTKVVSQ</sequence>
<protein>
    <submittedName>
        <fullName evidence="2">Uncharacterized protein</fullName>
    </submittedName>
</protein>
<feature type="transmembrane region" description="Helical" evidence="1">
    <location>
        <begin position="34"/>
        <end position="53"/>
    </location>
</feature>
<feature type="transmembrane region" description="Helical" evidence="1">
    <location>
        <begin position="128"/>
        <end position="149"/>
    </location>
</feature>
<proteinExistence type="predicted"/>
<dbReference type="EMBL" id="UINC01141316">
    <property type="protein sequence ID" value="SVD28980.1"/>
    <property type="molecule type" value="Genomic_DNA"/>
</dbReference>
<name>A0A382U3W4_9ZZZZ</name>
<reference evidence="2" key="1">
    <citation type="submission" date="2018-05" db="EMBL/GenBank/DDBJ databases">
        <authorList>
            <person name="Lanie J.A."/>
            <person name="Ng W.-L."/>
            <person name="Kazmierczak K.M."/>
            <person name="Andrzejewski T.M."/>
            <person name="Davidsen T.M."/>
            <person name="Wayne K.J."/>
            <person name="Tettelin H."/>
            <person name="Glass J.I."/>
            <person name="Rusch D."/>
            <person name="Podicherti R."/>
            <person name="Tsui H.-C.T."/>
            <person name="Winkler M.E."/>
        </authorList>
    </citation>
    <scope>NUCLEOTIDE SEQUENCE</scope>
</reference>
<keyword evidence="1" id="KW-0472">Membrane</keyword>
<keyword evidence="1" id="KW-0812">Transmembrane</keyword>
<feature type="transmembrane region" description="Helical" evidence="1">
    <location>
        <begin position="65"/>
        <end position="85"/>
    </location>
</feature>
<keyword evidence="1" id="KW-1133">Transmembrane helix</keyword>
<feature type="transmembrane region" description="Helical" evidence="1">
    <location>
        <begin position="97"/>
        <end position="116"/>
    </location>
</feature>
<accession>A0A382U3W4</accession>